<dbReference type="OrthoDB" id="2017893at2759"/>
<dbReference type="InterPro" id="IPR000340">
    <property type="entry name" value="Dual-sp_phosphatase_cat-dom"/>
</dbReference>
<dbReference type="GO" id="GO:0033550">
    <property type="term" value="F:MAP kinase tyrosine phosphatase activity"/>
    <property type="evidence" value="ECO:0007669"/>
    <property type="project" value="TreeGrafter"/>
</dbReference>
<dbReference type="GO" id="GO:0017017">
    <property type="term" value="F:MAP kinase tyrosine/serine/threonine phosphatase activity"/>
    <property type="evidence" value="ECO:0007669"/>
    <property type="project" value="TreeGrafter"/>
</dbReference>
<keyword evidence="4" id="KW-0904">Protein phosphatase</keyword>
<comment type="caution">
    <text evidence="7">The sequence shown here is derived from an EMBL/GenBank/DDBJ whole genome shotgun (WGS) entry which is preliminary data.</text>
</comment>
<dbReference type="GO" id="GO:0008330">
    <property type="term" value="F:protein tyrosine/threonine phosphatase activity"/>
    <property type="evidence" value="ECO:0007669"/>
    <property type="project" value="TreeGrafter"/>
</dbReference>
<dbReference type="GO" id="GO:0005737">
    <property type="term" value="C:cytoplasm"/>
    <property type="evidence" value="ECO:0007669"/>
    <property type="project" value="TreeGrafter"/>
</dbReference>
<evidence type="ECO:0000259" key="6">
    <source>
        <dbReference type="PROSITE" id="PS50056"/>
    </source>
</evidence>
<sequence>MKKRGPPSILTINTVGDAKKYQYDANKSTCNGGFGFQNNYNDYNNNEMWCEFKEEKAIDEEEGPVEIVDSIYLGSERDAANPKTLRHLGIERILSVAKESTTNYNYNDYKEISPTLICSHDELETPDYSEDTDSEYGQEHGDSFKNFDTYNRIEYMSIFWDHNEDCIKKSFEQCFDFINQAVDNRKNVLIHCQLGVSRSATLVIAYVMYSRGYSFNEAYQYVKARAPRISPNFSLLSQLMEYEKERLEYAF</sequence>
<dbReference type="CDD" id="cd14498">
    <property type="entry name" value="DSP"/>
    <property type="match status" value="1"/>
</dbReference>
<evidence type="ECO:0000256" key="2">
    <source>
        <dbReference type="ARBA" id="ARBA00013064"/>
    </source>
</evidence>
<evidence type="ECO:0000256" key="4">
    <source>
        <dbReference type="ARBA" id="ARBA00022912"/>
    </source>
</evidence>
<dbReference type="InterPro" id="IPR000387">
    <property type="entry name" value="Tyr_Pase_dom"/>
</dbReference>
<evidence type="ECO:0000259" key="5">
    <source>
        <dbReference type="PROSITE" id="PS50054"/>
    </source>
</evidence>
<feature type="domain" description="Tyrosine specific protein phosphatases" evidence="6">
    <location>
        <begin position="169"/>
        <end position="227"/>
    </location>
</feature>
<dbReference type="Pfam" id="PF00782">
    <property type="entry name" value="DSPc"/>
    <property type="match status" value="1"/>
</dbReference>
<dbReference type="SUPFAM" id="SSF52799">
    <property type="entry name" value="(Phosphotyrosine protein) phosphatases II"/>
    <property type="match status" value="1"/>
</dbReference>
<organism evidence="7 8">
    <name type="scientific">Zancudomyces culisetae</name>
    <name type="common">Gut fungus</name>
    <name type="synonym">Smittium culisetae</name>
    <dbReference type="NCBI Taxonomy" id="1213189"/>
    <lineage>
        <taxon>Eukaryota</taxon>
        <taxon>Fungi</taxon>
        <taxon>Fungi incertae sedis</taxon>
        <taxon>Zoopagomycota</taxon>
        <taxon>Kickxellomycotina</taxon>
        <taxon>Harpellomycetes</taxon>
        <taxon>Harpellales</taxon>
        <taxon>Legeriomycetaceae</taxon>
        <taxon>Zancudomyces</taxon>
    </lineage>
</organism>
<dbReference type="EMBL" id="LSSK01000394">
    <property type="protein sequence ID" value="OMH83498.1"/>
    <property type="molecule type" value="Genomic_DNA"/>
</dbReference>
<dbReference type="GO" id="GO:0043409">
    <property type="term" value="P:negative regulation of MAPK cascade"/>
    <property type="evidence" value="ECO:0007669"/>
    <property type="project" value="TreeGrafter"/>
</dbReference>
<evidence type="ECO:0000313" key="8">
    <source>
        <dbReference type="Proteomes" id="UP000188320"/>
    </source>
</evidence>
<dbReference type="PROSITE" id="PS50054">
    <property type="entry name" value="TYR_PHOSPHATASE_DUAL"/>
    <property type="match status" value="1"/>
</dbReference>
<dbReference type="EC" id="3.1.3.48" evidence="2"/>
<gene>
    <name evidence="7" type="ORF">AX774_g3010</name>
</gene>
<dbReference type="Gene3D" id="3.90.190.10">
    <property type="entry name" value="Protein tyrosine phosphatase superfamily"/>
    <property type="match status" value="1"/>
</dbReference>
<evidence type="ECO:0000313" key="7">
    <source>
        <dbReference type="EMBL" id="OMH83498.1"/>
    </source>
</evidence>
<dbReference type="PANTHER" id="PTHR10159:SF519">
    <property type="entry name" value="DUAL SPECIFICITY PROTEIN PHOSPHATASE MPK3"/>
    <property type="match status" value="1"/>
</dbReference>
<reference evidence="8" key="1">
    <citation type="submission" date="2017-01" db="EMBL/GenBank/DDBJ databases">
        <authorList>
            <person name="Wang Y."/>
            <person name="White M."/>
            <person name="Kvist S."/>
            <person name="Moncalvo J.-M."/>
        </authorList>
    </citation>
    <scope>NUCLEOTIDE SEQUENCE [LARGE SCALE GENOMIC DNA]</scope>
    <source>
        <strain evidence="8">COL-18-3</strain>
    </source>
</reference>
<dbReference type="InterPro" id="IPR020422">
    <property type="entry name" value="TYR_PHOSPHATASE_DUAL_dom"/>
</dbReference>
<dbReference type="PANTHER" id="PTHR10159">
    <property type="entry name" value="DUAL SPECIFICITY PROTEIN PHOSPHATASE"/>
    <property type="match status" value="1"/>
</dbReference>
<keyword evidence="8" id="KW-1185">Reference proteome</keyword>
<evidence type="ECO:0000256" key="3">
    <source>
        <dbReference type="ARBA" id="ARBA00022801"/>
    </source>
</evidence>
<protein>
    <recommendedName>
        <fullName evidence="2">protein-tyrosine-phosphatase</fullName>
        <ecNumber evidence="2">3.1.3.48</ecNumber>
    </recommendedName>
</protein>
<evidence type="ECO:0000256" key="1">
    <source>
        <dbReference type="ARBA" id="ARBA00008601"/>
    </source>
</evidence>
<keyword evidence="3" id="KW-0378">Hydrolase</keyword>
<dbReference type="PROSITE" id="PS50056">
    <property type="entry name" value="TYR_PHOSPHATASE_2"/>
    <property type="match status" value="1"/>
</dbReference>
<dbReference type="SMART" id="SM00195">
    <property type="entry name" value="DSPc"/>
    <property type="match status" value="1"/>
</dbReference>
<dbReference type="AlphaFoldDB" id="A0A1R1PRB9"/>
<accession>A0A1R1PRB9</accession>
<name>A0A1R1PRB9_ZANCU</name>
<comment type="similarity">
    <text evidence="1">Belongs to the protein-tyrosine phosphatase family. Non-receptor class dual specificity subfamily.</text>
</comment>
<dbReference type="PROSITE" id="PS00383">
    <property type="entry name" value="TYR_PHOSPHATASE_1"/>
    <property type="match status" value="1"/>
</dbReference>
<dbReference type="InterPro" id="IPR016130">
    <property type="entry name" value="Tyr_Pase_AS"/>
</dbReference>
<feature type="domain" description="Tyrosine-protein phosphatase" evidence="5">
    <location>
        <begin position="63"/>
        <end position="248"/>
    </location>
</feature>
<dbReference type="InterPro" id="IPR029021">
    <property type="entry name" value="Prot-tyrosine_phosphatase-like"/>
</dbReference>
<dbReference type="Proteomes" id="UP000188320">
    <property type="component" value="Unassembled WGS sequence"/>
</dbReference>
<proteinExistence type="inferred from homology"/>